<feature type="compositionally biased region" description="Polar residues" evidence="2">
    <location>
        <begin position="492"/>
        <end position="503"/>
    </location>
</feature>
<dbReference type="SMART" id="SM00698">
    <property type="entry name" value="MORN"/>
    <property type="match status" value="10"/>
</dbReference>
<dbReference type="AlphaFoldDB" id="A0A077ZXG2"/>
<evidence type="ECO:0008006" key="6">
    <source>
        <dbReference type="Google" id="ProtNLM"/>
    </source>
</evidence>
<proteinExistence type="predicted"/>
<dbReference type="InParanoid" id="A0A077ZXG2"/>
<gene>
    <name evidence="4" type="primary">Contig9495.g10158</name>
    <name evidence="4" type="ORF">STYLEM_2907</name>
</gene>
<feature type="transmembrane region" description="Helical" evidence="3">
    <location>
        <begin position="30"/>
        <end position="52"/>
    </location>
</feature>
<keyword evidence="3" id="KW-0812">Transmembrane</keyword>
<keyword evidence="3" id="KW-1133">Transmembrane helix</keyword>
<organism evidence="4 5">
    <name type="scientific">Stylonychia lemnae</name>
    <name type="common">Ciliate</name>
    <dbReference type="NCBI Taxonomy" id="5949"/>
    <lineage>
        <taxon>Eukaryota</taxon>
        <taxon>Sar</taxon>
        <taxon>Alveolata</taxon>
        <taxon>Ciliophora</taxon>
        <taxon>Intramacronucleata</taxon>
        <taxon>Spirotrichea</taxon>
        <taxon>Stichotrichia</taxon>
        <taxon>Sporadotrichida</taxon>
        <taxon>Oxytrichidae</taxon>
        <taxon>Stylonychinae</taxon>
        <taxon>Stylonychia</taxon>
    </lineage>
</organism>
<evidence type="ECO:0000313" key="5">
    <source>
        <dbReference type="Proteomes" id="UP000039865"/>
    </source>
</evidence>
<protein>
    <recommendedName>
        <fullName evidence="6">Morn repeat protein</fullName>
    </recommendedName>
</protein>
<dbReference type="PANTHER" id="PTHR43215:SF14">
    <property type="entry name" value="RADIAL SPOKE HEAD 1 HOMOLOG"/>
    <property type="match status" value="1"/>
</dbReference>
<dbReference type="SUPFAM" id="SSF82185">
    <property type="entry name" value="Histone H3 K4-specific methyltransferase SET7/9 N-terminal domain"/>
    <property type="match status" value="3"/>
</dbReference>
<keyword evidence="3" id="KW-0472">Membrane</keyword>
<reference evidence="4 5" key="1">
    <citation type="submission" date="2014-06" db="EMBL/GenBank/DDBJ databases">
        <authorList>
            <person name="Swart Estienne"/>
        </authorList>
    </citation>
    <scope>NUCLEOTIDE SEQUENCE [LARGE SCALE GENOMIC DNA]</scope>
    <source>
        <strain evidence="4 5">130c</strain>
    </source>
</reference>
<dbReference type="OrthoDB" id="48314at2759"/>
<dbReference type="GO" id="GO:0005829">
    <property type="term" value="C:cytosol"/>
    <property type="evidence" value="ECO:0007669"/>
    <property type="project" value="TreeGrafter"/>
</dbReference>
<dbReference type="Pfam" id="PF02493">
    <property type="entry name" value="MORN"/>
    <property type="match status" value="10"/>
</dbReference>
<keyword evidence="5" id="KW-1185">Reference proteome</keyword>
<accession>A0A077ZXG2</accession>
<name>A0A077ZXG2_STYLE</name>
<feature type="region of interest" description="Disordered" evidence="2">
    <location>
        <begin position="692"/>
        <end position="715"/>
    </location>
</feature>
<dbReference type="PANTHER" id="PTHR43215">
    <property type="entry name" value="RADIAL SPOKE HEAD 1 HOMOLOG"/>
    <property type="match status" value="1"/>
</dbReference>
<evidence type="ECO:0000256" key="2">
    <source>
        <dbReference type="SAM" id="MobiDB-lite"/>
    </source>
</evidence>
<dbReference type="FunFam" id="2.20.110.10:FF:000002">
    <property type="entry name" value="Phosphatidylinositol 4-phosphate 5-kinase 8"/>
    <property type="match status" value="1"/>
</dbReference>
<keyword evidence="1" id="KW-0677">Repeat</keyword>
<evidence type="ECO:0000256" key="1">
    <source>
        <dbReference type="ARBA" id="ARBA00022737"/>
    </source>
</evidence>
<evidence type="ECO:0000256" key="3">
    <source>
        <dbReference type="SAM" id="Phobius"/>
    </source>
</evidence>
<evidence type="ECO:0000313" key="4">
    <source>
        <dbReference type="EMBL" id="CDW73917.1"/>
    </source>
</evidence>
<sequence length="780" mass="90240">MNKSDTITYGDGEAYKQKVIEAKKKLRKQIAVLIFISFLISLAVFLIFFWVIKAPQKLVFFFTLIDLSKFNQVSLAKTQENFGTKHYKDSIYYGQLEERKRQGKGVIIYNTGRLYEGDWQNDQRHGHGFEKYVNGNTYQGQYQDGKAHGKGIYIWKNGESFDGEWIMGAKEGYGIWKGISNDSYIGQWKNSKADGYGVHTWKNGDRYEGEWVSCLRHGNGTDFFSNGDIYTGQYKLGKPDGYGQYKWMNGNVYSGLFMNGLKHGRGKWKKKSSQDNSICNQYEGEYKFDKKNGFGTFTWESGNVYKGQYIEDERCGFGQMEWTDGSIYKGFWDGGVQHGQGLMLLSDGQRRAGLFDKNVFKKILDTIQEYDNWLMNLPEGFMIPPQFRDELQEYLQQRESALASNIGFETPDPKIRNDTDEQVDVTFKQIDEDDSNDENAFQKQVSQISNNLGQDFNKDQQYYNQSNYNQSSIRDFSEIQDSGKTFDDPKQIKSQMTNQQSRQNNIQFSKDNQLSLQKQNSQFTPQQTNFNRKFNQNVNANPDDDSNSKMKNNYQIANQNNSAADIFPSTNSYIDSQPHLNNSQVSTYRMGIPPQQLLDSDFKSNTDILSRGSIRQQLGSIKDQEIPQQQELFQNPNKFRKNQFQQPINPKGSGEFSQIDLDYQDVRQHLPQIDQNIQRRVHIPQNNRTVYHGGFKKSQDKNQQQSLMSDRGYDKQIKDKSSFRSINPSNNDLDLNSSIGDIYAIGAPIVRKNQRNKRIQLNEDSSERPPLVINKDQIQY</sequence>
<dbReference type="Gene3D" id="2.20.110.10">
    <property type="entry name" value="Histone H3 K4-specific methyltransferase SET7/9 N-terminal domain"/>
    <property type="match status" value="4"/>
</dbReference>
<feature type="region of interest" description="Disordered" evidence="2">
    <location>
        <begin position="480"/>
        <end position="503"/>
    </location>
</feature>
<dbReference type="InterPro" id="IPR003409">
    <property type="entry name" value="MORN"/>
</dbReference>
<dbReference type="Proteomes" id="UP000039865">
    <property type="component" value="Unassembled WGS sequence"/>
</dbReference>
<dbReference type="EMBL" id="CCKQ01002809">
    <property type="protein sequence ID" value="CDW73917.1"/>
    <property type="molecule type" value="Genomic_DNA"/>
</dbReference>